<evidence type="ECO:0000256" key="2">
    <source>
        <dbReference type="SAM" id="MobiDB-lite"/>
    </source>
</evidence>
<name>A0A8B7VY64_CASCN</name>
<dbReference type="CTD" id="79998"/>
<dbReference type="Pfam" id="PF00023">
    <property type="entry name" value="Ank"/>
    <property type="match status" value="1"/>
</dbReference>
<feature type="region of interest" description="Disordered" evidence="2">
    <location>
        <begin position="150"/>
        <end position="221"/>
    </location>
</feature>
<dbReference type="InterPro" id="IPR042335">
    <property type="entry name" value="ANKRD53"/>
</dbReference>
<dbReference type="PANTHER" id="PTHR24160:SF1">
    <property type="entry name" value="ANKYRIN REPEAT DOMAIN-CONTAINING PROTEIN 53"/>
    <property type="match status" value="1"/>
</dbReference>
<evidence type="ECO:0000256" key="1">
    <source>
        <dbReference type="PROSITE-ProRule" id="PRU00023"/>
    </source>
</evidence>
<dbReference type="Pfam" id="PF12796">
    <property type="entry name" value="Ank_2"/>
    <property type="match status" value="1"/>
</dbReference>
<dbReference type="PROSITE" id="PS50297">
    <property type="entry name" value="ANK_REP_REGION"/>
    <property type="match status" value="2"/>
</dbReference>
<dbReference type="Gene3D" id="1.25.40.20">
    <property type="entry name" value="Ankyrin repeat-containing domain"/>
    <property type="match status" value="1"/>
</dbReference>
<organism evidence="3">
    <name type="scientific">Castor canadensis</name>
    <name type="common">American beaver</name>
    <dbReference type="NCBI Taxonomy" id="51338"/>
    <lineage>
        <taxon>Eukaryota</taxon>
        <taxon>Metazoa</taxon>
        <taxon>Chordata</taxon>
        <taxon>Craniata</taxon>
        <taxon>Vertebrata</taxon>
        <taxon>Euteleostomi</taxon>
        <taxon>Mammalia</taxon>
        <taxon>Eutheria</taxon>
        <taxon>Euarchontoglires</taxon>
        <taxon>Glires</taxon>
        <taxon>Rodentia</taxon>
        <taxon>Castorimorpha</taxon>
        <taxon>Castoridae</taxon>
        <taxon>Castor</taxon>
    </lineage>
</organism>
<dbReference type="GO" id="GO:0060236">
    <property type="term" value="P:regulation of mitotic spindle organization"/>
    <property type="evidence" value="ECO:0007669"/>
    <property type="project" value="TreeGrafter"/>
</dbReference>
<dbReference type="GO" id="GO:1902412">
    <property type="term" value="P:regulation of mitotic cytokinesis"/>
    <property type="evidence" value="ECO:0007669"/>
    <property type="project" value="InterPro"/>
</dbReference>
<keyword evidence="1" id="KW-0040">ANK repeat</keyword>
<dbReference type="OrthoDB" id="10254927at2759"/>
<dbReference type="GO" id="GO:0031116">
    <property type="term" value="P:positive regulation of microtubule polymerization"/>
    <property type="evidence" value="ECO:0007669"/>
    <property type="project" value="TreeGrafter"/>
</dbReference>
<dbReference type="KEGG" id="ccan:109697381"/>
<dbReference type="SUPFAM" id="SSF48403">
    <property type="entry name" value="Ankyrin repeat"/>
    <property type="match status" value="1"/>
</dbReference>
<dbReference type="PANTHER" id="PTHR24160">
    <property type="entry name" value="ANKYRIN REPEAT DOMAIN-CONTAINING PROTEIN 53"/>
    <property type="match status" value="1"/>
</dbReference>
<evidence type="ECO:0000313" key="3">
    <source>
        <dbReference type="RefSeq" id="XP_020036538.1"/>
    </source>
</evidence>
<dbReference type="InterPro" id="IPR002110">
    <property type="entry name" value="Ankyrin_rpt"/>
</dbReference>
<dbReference type="GO" id="GO:0000922">
    <property type="term" value="C:spindle pole"/>
    <property type="evidence" value="ECO:0007669"/>
    <property type="project" value="TreeGrafter"/>
</dbReference>
<dbReference type="InterPro" id="IPR036770">
    <property type="entry name" value="Ankyrin_rpt-contain_sf"/>
</dbReference>
<proteinExistence type="predicted"/>
<accession>A0A8B7VY64</accession>
<dbReference type="RefSeq" id="XP_020036538.1">
    <property type="nucleotide sequence ID" value="XM_020180949.1"/>
</dbReference>
<reference evidence="3" key="1">
    <citation type="submission" date="2025-08" db="UniProtKB">
        <authorList>
            <consortium name="RefSeq"/>
        </authorList>
    </citation>
    <scope>IDENTIFICATION</scope>
    <source>
        <tissue evidence="3">Leukocyte</tissue>
    </source>
</reference>
<dbReference type="AlphaFoldDB" id="A0A8B7VY64"/>
<dbReference type="SMART" id="SM00248">
    <property type="entry name" value="ANK"/>
    <property type="match status" value="3"/>
</dbReference>
<feature type="compositionally biased region" description="Basic and acidic residues" evidence="2">
    <location>
        <begin position="157"/>
        <end position="175"/>
    </location>
</feature>
<dbReference type="PROSITE" id="PS50088">
    <property type="entry name" value="ANK_REPEAT"/>
    <property type="match status" value="2"/>
</dbReference>
<gene>
    <name evidence="3" type="primary">Ankrd53</name>
</gene>
<feature type="repeat" description="ANK" evidence="1">
    <location>
        <begin position="291"/>
        <end position="327"/>
    </location>
</feature>
<feature type="compositionally biased region" description="Pro residues" evidence="2">
    <location>
        <begin position="198"/>
        <end position="208"/>
    </location>
</feature>
<sequence>MALEPSPLSLELFFLEGVRIQATVEVKVNVKPFWCGIGNPYQQLSELRAVLDAVSRAIGQGGWGGVGLEPAAGLGVGGRQGPSILTPTLTLAAWKAVADNLEDDLEAAADSCAAPVGDAAGSARRPSGLGERGQLTNLWMASGSGASLWARAGARRSGGEERRGTQPWQRAEKARRSSALSKESRCGVKALATRAPLRWPPSPPPLTPPRADDSTTEPSDPRAIANYSELFAAEVGNVEWLRFCLNRDRRGITTDGKGFAAIHFAAQQGKLLCMQVLVEEYKFPVDLLTHNRQTPLHLAIRKDNKTMTLPCMHYLLKKGADINAQTCNGSTALHLAAFEGLLGCIKVLVQSGANVYAQDAIGCKPIDYCKIRNYRACARFLKDAMWKRDKKDFACEMEKLKCLKDKLTLMEHDYLIECQKEQKIQRQANFKKWLRSKYKCQTLVPNTKQEAGAQPWSSAHSKTPRTQISKTFQCSVEARLLSILQPKVLPKPIYKWPAISRPKSWNLSNNPARSPATDISCPQGIRLGVHPDHHKEHDFSSFLEVNRDADDHVLLRTVDGHLVAPVPQLPFEMIIRALYPRVQPYRMKVPQGLYPISIVNVLKKRHLGKDTFWTDTLAMNLRETFDEAFLTALQAHQVLPTLPSPLITPIKLF</sequence>
<feature type="repeat" description="ANK" evidence="1">
    <location>
        <begin position="328"/>
        <end position="360"/>
    </location>
</feature>
<protein>
    <submittedName>
        <fullName evidence="3">Ankyrin repeat domain-containing protein 53</fullName>
    </submittedName>
</protein>
<dbReference type="GO" id="GO:0007080">
    <property type="term" value="P:mitotic metaphase chromosome alignment"/>
    <property type="evidence" value="ECO:0007669"/>
    <property type="project" value="TreeGrafter"/>
</dbReference>